<reference evidence="2" key="1">
    <citation type="journal article" date="2021" name="IMA Fungus">
        <title>Genomic characterization of three marine fungi, including Emericellopsis atlantica sp. nov. with signatures of a generalist lifestyle and marine biomass degradation.</title>
        <authorList>
            <person name="Hagestad O.C."/>
            <person name="Hou L."/>
            <person name="Andersen J.H."/>
            <person name="Hansen E.H."/>
            <person name="Altermark B."/>
            <person name="Li C."/>
            <person name="Kuhnert E."/>
            <person name="Cox R.J."/>
            <person name="Crous P.W."/>
            <person name="Spatafora J.W."/>
            <person name="Lail K."/>
            <person name="Amirebrahimi M."/>
            <person name="Lipzen A."/>
            <person name="Pangilinan J."/>
            <person name="Andreopoulos W."/>
            <person name="Hayes R.D."/>
            <person name="Ng V."/>
            <person name="Grigoriev I.V."/>
            <person name="Jackson S.A."/>
            <person name="Sutton T.D.S."/>
            <person name="Dobson A.D.W."/>
            <person name="Rama T."/>
        </authorList>
    </citation>
    <scope>NUCLEOTIDE SEQUENCE</scope>
    <source>
        <strain evidence="2">TS7</strain>
    </source>
</reference>
<dbReference type="OrthoDB" id="5235778at2759"/>
<dbReference type="GeneID" id="70295563"/>
<dbReference type="EMBL" id="MU251245">
    <property type="protein sequence ID" value="KAG9257529.1"/>
    <property type="molecule type" value="Genomic_DNA"/>
</dbReference>
<feature type="region of interest" description="Disordered" evidence="1">
    <location>
        <begin position="414"/>
        <end position="553"/>
    </location>
</feature>
<accession>A0A9P7ZSJ6</accession>
<feature type="compositionally biased region" description="Acidic residues" evidence="1">
    <location>
        <begin position="47"/>
        <end position="56"/>
    </location>
</feature>
<proteinExistence type="predicted"/>
<keyword evidence="3" id="KW-1185">Reference proteome</keyword>
<evidence type="ECO:0000313" key="3">
    <source>
        <dbReference type="Proteomes" id="UP000887229"/>
    </source>
</evidence>
<dbReference type="Proteomes" id="UP000887229">
    <property type="component" value="Unassembled WGS sequence"/>
</dbReference>
<dbReference type="AlphaFoldDB" id="A0A9P7ZSJ6"/>
<sequence length="690" mass="76646">MSSSVHEDVGDESELSEPGSIENSPPLNLARHNRRRNAHSSYILKDDMDEDEDEEASVVKSPSRVAKRKRASTNGEATLKASDDTAQTLTPTRMTTRPKSRTGRPSLGKSYRAHSNSNKGVVLGHWRDSGVPDEDRKHAVIGFIDVRDRLRTRIQSYNLKGEAVANIWPLPHKTGGSWVIFEGIWFLPHLVGMDQLQVKEYVRLRIDAHEDTEEERKAAELAAKKEAIQVVKMKEASSTEPPTYPYPPPLIAYGANPPDTKRRRTNTDLNPTTSAPEPPAHTRAGLDPLEGTRPTRIFLGCWSKSDAERPEDRHAVYGILGGNDMFRVKLVRETRTGEYRNGNFPQGAGALWIPYEEVDFEPHLKSLTRNEVKEYVRIRQYQIDHGETEEERIDHETQAVYRAQARVMALRSVQNHPVEDVGQTTAADATAGTGTPTNGATSSTEVHSGAEGVRTSRRVEARHQQQQEQEQQRKVLEQQQSEALEQQQSEQQQAFGQQRASEHMARQALAVAQQHQPQRRETVSARQSLPAGHGRQSLPSGLALPPSGHFGPLQRATTLAQREVARAEATQGRADAQVTHRQRAQVAADEAASAAAAAAAAAAASSSPGSRASSTFQQNSEVQRLNSVWARQESMRARAGAEDVKVYDNIKYERKHHGPFFGKLVSPGNLINIDGEDYVEYRVLTKPSFY</sequence>
<organism evidence="2 3">
    <name type="scientific">Emericellopsis atlantica</name>
    <dbReference type="NCBI Taxonomy" id="2614577"/>
    <lineage>
        <taxon>Eukaryota</taxon>
        <taxon>Fungi</taxon>
        <taxon>Dikarya</taxon>
        <taxon>Ascomycota</taxon>
        <taxon>Pezizomycotina</taxon>
        <taxon>Sordariomycetes</taxon>
        <taxon>Hypocreomycetidae</taxon>
        <taxon>Hypocreales</taxon>
        <taxon>Bionectriaceae</taxon>
        <taxon>Emericellopsis</taxon>
    </lineage>
</organism>
<feature type="region of interest" description="Disordered" evidence="1">
    <location>
        <begin position="233"/>
        <end position="290"/>
    </location>
</feature>
<feature type="compositionally biased region" description="Low complexity" evidence="1">
    <location>
        <begin position="422"/>
        <end position="441"/>
    </location>
</feature>
<protein>
    <submittedName>
        <fullName evidence="2">Uncharacterized protein</fullName>
    </submittedName>
</protein>
<evidence type="ECO:0000256" key="1">
    <source>
        <dbReference type="SAM" id="MobiDB-lite"/>
    </source>
</evidence>
<evidence type="ECO:0000313" key="2">
    <source>
        <dbReference type="EMBL" id="KAG9257529.1"/>
    </source>
</evidence>
<feature type="compositionally biased region" description="Basic and acidic residues" evidence="1">
    <location>
        <begin position="457"/>
        <end position="476"/>
    </location>
</feature>
<feature type="compositionally biased region" description="Low complexity" evidence="1">
    <location>
        <begin position="477"/>
        <end position="499"/>
    </location>
</feature>
<gene>
    <name evidence="2" type="ORF">F5Z01DRAFT_671125</name>
</gene>
<comment type="caution">
    <text evidence="2">The sequence shown here is derived from an EMBL/GenBank/DDBJ whole genome shotgun (WGS) entry which is preliminary data.</text>
</comment>
<name>A0A9P7ZSJ6_9HYPO</name>
<dbReference type="RefSeq" id="XP_046121453.1">
    <property type="nucleotide sequence ID" value="XM_046264660.1"/>
</dbReference>
<feature type="region of interest" description="Disordered" evidence="1">
    <location>
        <begin position="1"/>
        <end position="115"/>
    </location>
</feature>
<feature type="compositionally biased region" description="Polar residues" evidence="1">
    <location>
        <begin position="84"/>
        <end position="95"/>
    </location>
</feature>